<proteinExistence type="predicted"/>
<keyword evidence="2" id="KW-1185">Reference proteome</keyword>
<gene>
    <name evidence="1" type="ORF">MTR67_041320</name>
</gene>
<sequence>MLQKLVGKVATDRCQNNVSMNEKRDLAPALSMFRHKYASIKFGLFNSDNPKAWISQAEHYFEFYEIAEKYKLCLASLYLDGEALE</sequence>
<reference evidence="1" key="1">
    <citation type="submission" date="2023-08" db="EMBL/GenBank/DDBJ databases">
        <title>A de novo genome assembly of Solanum verrucosum Schlechtendal, a Mexican diploid species geographically isolated from the other diploid A-genome species in potato relatives.</title>
        <authorList>
            <person name="Hosaka K."/>
        </authorList>
    </citation>
    <scope>NUCLEOTIDE SEQUENCE</scope>
    <source>
        <tissue evidence="1">Young leaves</tissue>
    </source>
</reference>
<dbReference type="AlphaFoldDB" id="A0AAF0UKL3"/>
<organism evidence="1 2">
    <name type="scientific">Solanum verrucosum</name>
    <dbReference type="NCBI Taxonomy" id="315347"/>
    <lineage>
        <taxon>Eukaryota</taxon>
        <taxon>Viridiplantae</taxon>
        <taxon>Streptophyta</taxon>
        <taxon>Embryophyta</taxon>
        <taxon>Tracheophyta</taxon>
        <taxon>Spermatophyta</taxon>
        <taxon>Magnoliopsida</taxon>
        <taxon>eudicotyledons</taxon>
        <taxon>Gunneridae</taxon>
        <taxon>Pentapetalae</taxon>
        <taxon>asterids</taxon>
        <taxon>lamiids</taxon>
        <taxon>Solanales</taxon>
        <taxon>Solanaceae</taxon>
        <taxon>Solanoideae</taxon>
        <taxon>Solaneae</taxon>
        <taxon>Solanum</taxon>
    </lineage>
</organism>
<evidence type="ECO:0000313" key="1">
    <source>
        <dbReference type="EMBL" id="WMV47935.1"/>
    </source>
</evidence>
<dbReference type="Proteomes" id="UP001234989">
    <property type="component" value="Chromosome 9"/>
</dbReference>
<accession>A0AAF0UKL3</accession>
<protein>
    <submittedName>
        <fullName evidence="1">Uncharacterized protein</fullName>
    </submittedName>
</protein>
<evidence type="ECO:0000313" key="2">
    <source>
        <dbReference type="Proteomes" id="UP001234989"/>
    </source>
</evidence>
<name>A0AAF0UKL3_SOLVR</name>
<dbReference type="EMBL" id="CP133620">
    <property type="protein sequence ID" value="WMV47935.1"/>
    <property type="molecule type" value="Genomic_DNA"/>
</dbReference>